<keyword evidence="3" id="KW-0255">Endonuclease</keyword>
<dbReference type="EMBL" id="AP027080">
    <property type="protein sequence ID" value="BDU75025.1"/>
    <property type="molecule type" value="Genomic_DNA"/>
</dbReference>
<dbReference type="GO" id="GO:0004519">
    <property type="term" value="F:endonuclease activity"/>
    <property type="evidence" value="ECO:0007669"/>
    <property type="project" value="UniProtKB-KW"/>
</dbReference>
<protein>
    <recommendedName>
        <fullName evidence="10">S1/P1 Nuclease</fullName>
    </recommendedName>
</protein>
<gene>
    <name evidence="8" type="ORF">METEAL_41990</name>
</gene>
<keyword evidence="2" id="KW-0479">Metal-binding</keyword>
<keyword evidence="1" id="KW-0540">Nuclease</keyword>
<evidence type="ECO:0000313" key="9">
    <source>
        <dbReference type="Proteomes" id="UP001238179"/>
    </source>
</evidence>
<dbReference type="Gene3D" id="1.10.575.10">
    <property type="entry name" value="P1 Nuclease"/>
    <property type="match status" value="1"/>
</dbReference>
<proteinExistence type="predicted"/>
<keyword evidence="4" id="KW-0378">Hydrolase</keyword>
<evidence type="ECO:0000313" key="8">
    <source>
        <dbReference type="EMBL" id="BDU75025.1"/>
    </source>
</evidence>
<keyword evidence="6" id="KW-0325">Glycoprotein</keyword>
<dbReference type="RefSeq" id="WP_316413708.1">
    <property type="nucleotide sequence ID" value="NZ_AP027080.1"/>
</dbReference>
<dbReference type="KEGG" id="msil:METEAL_41990"/>
<dbReference type="GO" id="GO:0046872">
    <property type="term" value="F:metal ion binding"/>
    <property type="evidence" value="ECO:0007669"/>
    <property type="project" value="UniProtKB-KW"/>
</dbReference>
<keyword evidence="7" id="KW-0732">Signal</keyword>
<reference evidence="9" key="1">
    <citation type="journal article" date="2023" name="Int. J. Syst. Evol. Microbiol.">
        <title>Mesoterricola silvestris gen. nov., sp. nov., Mesoterricola sediminis sp. nov., Geothrix oryzae sp. nov., Geothrix edaphica sp. nov., Geothrix rubra sp. nov., and Geothrix limicola sp. nov., six novel members of Acidobacteriota isolated from soils.</title>
        <authorList>
            <person name="Itoh H."/>
            <person name="Sugisawa Y."/>
            <person name="Mise K."/>
            <person name="Xu Z."/>
            <person name="Kuniyasu M."/>
            <person name="Ushijima N."/>
            <person name="Kawano K."/>
            <person name="Kobayashi E."/>
            <person name="Shiratori Y."/>
            <person name="Masuda Y."/>
            <person name="Senoo K."/>
        </authorList>
    </citation>
    <scope>NUCLEOTIDE SEQUENCE [LARGE SCALE GENOMIC DNA]</scope>
    <source>
        <strain evidence="9">W79</strain>
    </source>
</reference>
<organism evidence="8 9">
    <name type="scientific">Mesoterricola silvestris</name>
    <dbReference type="NCBI Taxonomy" id="2927979"/>
    <lineage>
        <taxon>Bacteria</taxon>
        <taxon>Pseudomonadati</taxon>
        <taxon>Acidobacteriota</taxon>
        <taxon>Holophagae</taxon>
        <taxon>Holophagales</taxon>
        <taxon>Holophagaceae</taxon>
        <taxon>Mesoterricola</taxon>
    </lineage>
</organism>
<feature type="signal peptide" evidence="7">
    <location>
        <begin position="1"/>
        <end position="19"/>
    </location>
</feature>
<dbReference type="AlphaFoldDB" id="A0AA48GST7"/>
<sequence length="265" mass="29599">MRLPLFLLLAILGTPSPLAAWGRRGHRTVAGLALRDLPPGPAAWFKGQEAFVEDHSSDPDHWKDDPLEGPRHFMELDRYPGGVPTLQSEAREQVGPAVFQRSGQAPWVIQDRVKDLVQAFRKGDRAQVAYRTSILSHYVADLHVPLHTVANYDGQMSGQRGLHSRWETGLVDRMTGEPEVRPAALEPNLLQAPWRWLEETNALVPALLADDRASDATGFHGRDKPDLYWMLFGKRQGPVVKEQLARAGQHTAQLILLAWTQAGRP</sequence>
<dbReference type="Pfam" id="PF02265">
    <property type="entry name" value="S1-P1_nuclease"/>
    <property type="match status" value="1"/>
</dbReference>
<name>A0AA48GST7_9BACT</name>
<dbReference type="GO" id="GO:0016788">
    <property type="term" value="F:hydrolase activity, acting on ester bonds"/>
    <property type="evidence" value="ECO:0007669"/>
    <property type="project" value="InterPro"/>
</dbReference>
<dbReference type="Proteomes" id="UP001238179">
    <property type="component" value="Chromosome"/>
</dbReference>
<dbReference type="SUPFAM" id="SSF48537">
    <property type="entry name" value="Phospholipase C/P1 nuclease"/>
    <property type="match status" value="1"/>
</dbReference>
<keyword evidence="9" id="KW-1185">Reference proteome</keyword>
<dbReference type="GO" id="GO:0003676">
    <property type="term" value="F:nucleic acid binding"/>
    <property type="evidence" value="ECO:0007669"/>
    <property type="project" value="InterPro"/>
</dbReference>
<accession>A0AA48GST7</accession>
<feature type="chain" id="PRO_5041344289" description="S1/P1 Nuclease" evidence="7">
    <location>
        <begin position="20"/>
        <end position="265"/>
    </location>
</feature>
<evidence type="ECO:0000256" key="4">
    <source>
        <dbReference type="ARBA" id="ARBA00022801"/>
    </source>
</evidence>
<evidence type="ECO:0000256" key="3">
    <source>
        <dbReference type="ARBA" id="ARBA00022759"/>
    </source>
</evidence>
<evidence type="ECO:0008006" key="10">
    <source>
        <dbReference type="Google" id="ProtNLM"/>
    </source>
</evidence>
<evidence type="ECO:0000256" key="7">
    <source>
        <dbReference type="SAM" id="SignalP"/>
    </source>
</evidence>
<dbReference type="InterPro" id="IPR008947">
    <property type="entry name" value="PLipase_C/P1_nuclease_dom_sf"/>
</dbReference>
<dbReference type="GO" id="GO:0006308">
    <property type="term" value="P:DNA catabolic process"/>
    <property type="evidence" value="ECO:0007669"/>
    <property type="project" value="InterPro"/>
</dbReference>
<evidence type="ECO:0000256" key="1">
    <source>
        <dbReference type="ARBA" id="ARBA00022722"/>
    </source>
</evidence>
<evidence type="ECO:0000256" key="2">
    <source>
        <dbReference type="ARBA" id="ARBA00022723"/>
    </source>
</evidence>
<dbReference type="InterPro" id="IPR003154">
    <property type="entry name" value="S1/P1nuclease"/>
</dbReference>
<evidence type="ECO:0000256" key="6">
    <source>
        <dbReference type="ARBA" id="ARBA00023180"/>
    </source>
</evidence>
<evidence type="ECO:0000256" key="5">
    <source>
        <dbReference type="ARBA" id="ARBA00023157"/>
    </source>
</evidence>
<keyword evidence="5" id="KW-1015">Disulfide bond</keyword>